<accession>A0A1H8AE99</accession>
<evidence type="ECO:0000259" key="1">
    <source>
        <dbReference type="Pfam" id="PF13649"/>
    </source>
</evidence>
<dbReference type="InterPro" id="IPR029063">
    <property type="entry name" value="SAM-dependent_MTases_sf"/>
</dbReference>
<dbReference type="EMBL" id="FOBO01000007">
    <property type="protein sequence ID" value="SEM69095.1"/>
    <property type="molecule type" value="Genomic_DNA"/>
</dbReference>
<name>A0A1H8AE99_9RHOB</name>
<organism evidence="2 3">
    <name type="scientific">Roseovarius tolerans</name>
    <dbReference type="NCBI Taxonomy" id="74031"/>
    <lineage>
        <taxon>Bacteria</taxon>
        <taxon>Pseudomonadati</taxon>
        <taxon>Pseudomonadota</taxon>
        <taxon>Alphaproteobacteria</taxon>
        <taxon>Rhodobacterales</taxon>
        <taxon>Roseobacteraceae</taxon>
        <taxon>Roseovarius</taxon>
    </lineage>
</organism>
<dbReference type="AlphaFoldDB" id="A0A1H8AE99"/>
<dbReference type="GO" id="GO:0032259">
    <property type="term" value="P:methylation"/>
    <property type="evidence" value="ECO:0007669"/>
    <property type="project" value="UniProtKB-KW"/>
</dbReference>
<dbReference type="SUPFAM" id="SSF53335">
    <property type="entry name" value="S-adenosyl-L-methionine-dependent methyltransferases"/>
    <property type="match status" value="1"/>
</dbReference>
<dbReference type="CDD" id="cd02440">
    <property type="entry name" value="AdoMet_MTases"/>
    <property type="match status" value="1"/>
</dbReference>
<gene>
    <name evidence="2" type="ORF">SAMN04488077_10719</name>
</gene>
<evidence type="ECO:0000313" key="2">
    <source>
        <dbReference type="EMBL" id="SEM69095.1"/>
    </source>
</evidence>
<dbReference type="GO" id="GO:0008168">
    <property type="term" value="F:methyltransferase activity"/>
    <property type="evidence" value="ECO:0007669"/>
    <property type="project" value="UniProtKB-KW"/>
</dbReference>
<feature type="domain" description="Methyltransferase" evidence="1">
    <location>
        <begin position="38"/>
        <end position="124"/>
    </location>
</feature>
<dbReference type="Pfam" id="PF13649">
    <property type="entry name" value="Methyltransf_25"/>
    <property type="match status" value="1"/>
</dbReference>
<evidence type="ECO:0000313" key="3">
    <source>
        <dbReference type="Proteomes" id="UP000182160"/>
    </source>
</evidence>
<reference evidence="2 3" key="1">
    <citation type="submission" date="2016-10" db="EMBL/GenBank/DDBJ databases">
        <authorList>
            <person name="de Groot N.N."/>
        </authorList>
    </citation>
    <scope>NUCLEOTIDE SEQUENCE [LARGE SCALE GENOMIC DNA]</scope>
    <source>
        <strain evidence="2 3">DSM 11457</strain>
    </source>
</reference>
<keyword evidence="2" id="KW-0808">Transferase</keyword>
<proteinExistence type="predicted"/>
<protein>
    <submittedName>
        <fullName evidence="2">Methyltransferase domain-containing protein</fullName>
    </submittedName>
</protein>
<dbReference type="InterPro" id="IPR041698">
    <property type="entry name" value="Methyltransf_25"/>
</dbReference>
<dbReference type="Gene3D" id="3.40.50.150">
    <property type="entry name" value="Vaccinia Virus protein VP39"/>
    <property type="match status" value="1"/>
</dbReference>
<dbReference type="Proteomes" id="UP000182160">
    <property type="component" value="Unassembled WGS sequence"/>
</dbReference>
<sequence>MAFDAEWLDLRAPADDRARDAELLDRAIAYAGPGARMLDLGCGTGATVRAFAASRATSLDWCLLDNDQALLDLAREHHPAANIRRCDLTDLDAVPLTDVKMVTASALFDLVSEDWATRLFDRLVQHRIALYAALSYDGVMRWSPEDRDDAEVTDRFNLHQCGDKGFGPALGAEAAVRMTALLTARGYEVFSAQSPWNLGPQEARLQDALLWGIAGAAQDAGFDDAGGWAARRLGAISHGRAEIGHVDVLALPGGG</sequence>
<keyword evidence="2" id="KW-0489">Methyltransferase</keyword>